<proteinExistence type="inferred from homology"/>
<dbReference type="EMBL" id="AZBU02000001">
    <property type="protein sequence ID" value="TMS37412.1"/>
    <property type="molecule type" value="Genomic_DNA"/>
</dbReference>
<dbReference type="STRING" id="34508.A0A4U8UVJ5"/>
<dbReference type="InterPro" id="IPR017853">
    <property type="entry name" value="GH"/>
</dbReference>
<dbReference type="Pfam" id="PF00232">
    <property type="entry name" value="Glyco_hydro_1"/>
    <property type="match status" value="1"/>
</dbReference>
<gene>
    <name evidence="5" type="ORF">L596_004347</name>
</gene>
<evidence type="ECO:0000313" key="5">
    <source>
        <dbReference type="EMBL" id="TMS37412.1"/>
    </source>
</evidence>
<dbReference type="Proteomes" id="UP000298663">
    <property type="component" value="Unassembled WGS sequence"/>
</dbReference>
<accession>A0A4U8UVJ5</accession>
<evidence type="ECO:0000313" key="6">
    <source>
        <dbReference type="Proteomes" id="UP000298663"/>
    </source>
</evidence>
<dbReference type="GO" id="GO:0008422">
    <property type="term" value="F:beta-glucosidase activity"/>
    <property type="evidence" value="ECO:0007669"/>
    <property type="project" value="TreeGrafter"/>
</dbReference>
<dbReference type="AlphaFoldDB" id="A0A4U8UVJ5"/>
<keyword evidence="6" id="KW-1185">Reference proteome</keyword>
<dbReference type="PANTHER" id="PTHR10353:SF36">
    <property type="entry name" value="LP05116P"/>
    <property type="match status" value="1"/>
</dbReference>
<comment type="similarity">
    <text evidence="1 4">Belongs to the glycosyl hydrolase 1 family.</text>
</comment>
<keyword evidence="2" id="KW-0378">Hydrolase</keyword>
<keyword evidence="3" id="KW-0326">Glycosidase</keyword>
<dbReference type="Gene3D" id="3.20.20.80">
    <property type="entry name" value="Glycosidases"/>
    <property type="match status" value="1"/>
</dbReference>
<evidence type="ECO:0000256" key="2">
    <source>
        <dbReference type="ARBA" id="ARBA00022801"/>
    </source>
</evidence>
<organism evidence="5 6">
    <name type="scientific">Steinernema carpocapsae</name>
    <name type="common">Entomopathogenic nematode</name>
    <dbReference type="NCBI Taxonomy" id="34508"/>
    <lineage>
        <taxon>Eukaryota</taxon>
        <taxon>Metazoa</taxon>
        <taxon>Ecdysozoa</taxon>
        <taxon>Nematoda</taxon>
        <taxon>Chromadorea</taxon>
        <taxon>Rhabditida</taxon>
        <taxon>Tylenchina</taxon>
        <taxon>Panagrolaimomorpha</taxon>
        <taxon>Strongyloidoidea</taxon>
        <taxon>Steinernematidae</taxon>
        <taxon>Steinernema</taxon>
    </lineage>
</organism>
<reference evidence="5 6" key="2">
    <citation type="journal article" date="2019" name="G3 (Bethesda)">
        <title>Hybrid Assembly of the Genome of the Entomopathogenic Nematode Steinernema carpocapsae Identifies the X-Chromosome.</title>
        <authorList>
            <person name="Serra L."/>
            <person name="Macchietto M."/>
            <person name="Macias-Munoz A."/>
            <person name="McGill C.J."/>
            <person name="Rodriguez I.M."/>
            <person name="Rodriguez B."/>
            <person name="Murad R."/>
            <person name="Mortazavi A."/>
        </authorList>
    </citation>
    <scope>NUCLEOTIDE SEQUENCE [LARGE SCALE GENOMIC DNA]</scope>
    <source>
        <strain evidence="5 6">ALL</strain>
    </source>
</reference>
<name>A0A4U8UVJ5_STECR</name>
<evidence type="ECO:0000256" key="3">
    <source>
        <dbReference type="ARBA" id="ARBA00023295"/>
    </source>
</evidence>
<comment type="caution">
    <text evidence="5">The sequence shown here is derived from an EMBL/GenBank/DDBJ whole genome shotgun (WGS) entry which is preliminary data.</text>
</comment>
<dbReference type="PANTHER" id="PTHR10353">
    <property type="entry name" value="GLYCOSYL HYDROLASE"/>
    <property type="match status" value="1"/>
</dbReference>
<dbReference type="PRINTS" id="PR00131">
    <property type="entry name" value="GLHYDRLASE1"/>
</dbReference>
<reference evidence="5 6" key="1">
    <citation type="journal article" date="2015" name="Genome Biol.">
        <title>Comparative genomics of Steinernema reveals deeply conserved gene regulatory networks.</title>
        <authorList>
            <person name="Dillman A.R."/>
            <person name="Macchietto M."/>
            <person name="Porter C.F."/>
            <person name="Rogers A."/>
            <person name="Williams B."/>
            <person name="Antoshechkin I."/>
            <person name="Lee M.M."/>
            <person name="Goodwin Z."/>
            <person name="Lu X."/>
            <person name="Lewis E.E."/>
            <person name="Goodrich-Blair H."/>
            <person name="Stock S.P."/>
            <person name="Adams B.J."/>
            <person name="Sternberg P.W."/>
            <person name="Mortazavi A."/>
        </authorList>
    </citation>
    <scope>NUCLEOTIDE SEQUENCE [LARGE SCALE GENOMIC DNA]</scope>
    <source>
        <strain evidence="5 6">ALL</strain>
    </source>
</reference>
<evidence type="ECO:0000256" key="4">
    <source>
        <dbReference type="RuleBase" id="RU003690"/>
    </source>
</evidence>
<dbReference type="GO" id="GO:0005975">
    <property type="term" value="P:carbohydrate metabolic process"/>
    <property type="evidence" value="ECO:0007669"/>
    <property type="project" value="InterPro"/>
</dbReference>
<sequence length="398" mass="46044">MMNTSMNFSHNVCLYNIARFQITLFHWDFPLELERRGGWRNPDAVGWFCDYARLCFDRFGDLVKTWITFNEIWMSAWMGTVTTAGLSGEALGKTSLAEKAKEDESCSRAIPYLVGHRMLLSHGRAYRIYESEFREKQKGRVGITMSAKWREPASADHPEDAEAARDALCWQFDWIAHPIFSIQGGYPERMWSKLNDLSTKEHRAEYNPILPVFTEEECNIVRGSADFMGLNYYIAYKTRRLTEAERGDERLGWLFRDADYKDTVDPGWEKVSGQQSWLHNTPWGLPRILGYIRDNYNNPQVIITENGCADHPDAPLLQDDARIKYCSDHLKALHQAMTEDSCNVTGYTLWSLLDNFEWTDGFTMKFGLFHVDFNDDGLKRTPKKSVSWYANVVKNNGV</sequence>
<protein>
    <recommendedName>
        <fullName evidence="7">Glycoside hydrolase family 1 protein</fullName>
    </recommendedName>
</protein>
<dbReference type="InterPro" id="IPR001360">
    <property type="entry name" value="Glyco_hydro_1"/>
</dbReference>
<evidence type="ECO:0000256" key="1">
    <source>
        <dbReference type="ARBA" id="ARBA00010838"/>
    </source>
</evidence>
<dbReference type="SUPFAM" id="SSF51445">
    <property type="entry name" value="(Trans)glycosidases"/>
    <property type="match status" value="1"/>
</dbReference>
<evidence type="ECO:0008006" key="7">
    <source>
        <dbReference type="Google" id="ProtNLM"/>
    </source>
</evidence>
<dbReference type="OrthoDB" id="65569at2759"/>